<dbReference type="Gene3D" id="3.40.350.10">
    <property type="entry name" value="Creatinase/prolidase N-terminal domain"/>
    <property type="match status" value="1"/>
</dbReference>
<sequence length="367" mass="40060">MTSLEKTGINKILIQDRENIYYLSGFSYTVSGRPTGLLMIGDKSTLIIPRIAEGMAQATVRDADLSVYYEQPEGASEGVSFYAKLAKALLPGSPGGNIGVEAGRLSLSDLKFLNSLGFQVQDINGHLLHMRAVKEAEELDTIRVAGRYVDYNVQKSLASIHPGISEIEIDQRGVMALHQEVEAHHPGTDLGYFSLTVLGATRTVMPHTYSSMRKMRPDDPAVLCRQVTINGYNAQCDRVVFLGGPNQEQKKYYSLVLHAHEAGMEVIRPGILACQVDKAIREVYEKAGVSQYCVHRSGSGIGIGRQEAPYLSFNSQELIRANMALIVQPALYIPGVGGFRCTDTVIVQEGGKEIITSCPRGINALTL</sequence>
<feature type="domain" description="Creatinase N-terminal" evidence="2">
    <location>
        <begin position="4"/>
        <end position="133"/>
    </location>
</feature>
<organism evidence="3 4">
    <name type="scientific">Formimonas warabiya</name>
    <dbReference type="NCBI Taxonomy" id="1761012"/>
    <lineage>
        <taxon>Bacteria</taxon>
        <taxon>Bacillati</taxon>
        <taxon>Bacillota</taxon>
        <taxon>Clostridia</taxon>
        <taxon>Eubacteriales</taxon>
        <taxon>Peptococcaceae</taxon>
        <taxon>Candidatus Formimonas</taxon>
    </lineage>
</organism>
<dbReference type="SUPFAM" id="SSF53092">
    <property type="entry name" value="Creatinase/prolidase N-terminal domain"/>
    <property type="match status" value="1"/>
</dbReference>
<evidence type="ECO:0008006" key="5">
    <source>
        <dbReference type="Google" id="ProtNLM"/>
    </source>
</evidence>
<feature type="domain" description="Peptidase M24" evidence="1">
    <location>
        <begin position="141"/>
        <end position="349"/>
    </location>
</feature>
<dbReference type="SUPFAM" id="SSF55920">
    <property type="entry name" value="Creatinase/aminopeptidase"/>
    <property type="match status" value="1"/>
</dbReference>
<dbReference type="Pfam" id="PF01321">
    <property type="entry name" value="Creatinase_N"/>
    <property type="match status" value="1"/>
</dbReference>
<dbReference type="KEGG" id="fwa:DCMF_19310"/>
<dbReference type="PANTHER" id="PTHR46112">
    <property type="entry name" value="AMINOPEPTIDASE"/>
    <property type="match status" value="1"/>
</dbReference>
<evidence type="ECO:0000259" key="1">
    <source>
        <dbReference type="Pfam" id="PF00557"/>
    </source>
</evidence>
<dbReference type="AlphaFoldDB" id="A0A3G1KVQ3"/>
<keyword evidence="4" id="KW-1185">Reference proteome</keyword>
<evidence type="ECO:0000259" key="2">
    <source>
        <dbReference type="Pfam" id="PF01321"/>
    </source>
</evidence>
<evidence type="ECO:0000313" key="4">
    <source>
        <dbReference type="Proteomes" id="UP000323521"/>
    </source>
</evidence>
<dbReference type="EMBL" id="CP017634">
    <property type="protein sequence ID" value="ATW26613.1"/>
    <property type="molecule type" value="Genomic_DNA"/>
</dbReference>
<dbReference type="InterPro" id="IPR000994">
    <property type="entry name" value="Pept_M24"/>
</dbReference>
<name>A0A3G1KVQ3_FORW1</name>
<proteinExistence type="predicted"/>
<dbReference type="PANTHER" id="PTHR46112:SF2">
    <property type="entry name" value="XAA-PRO AMINOPEPTIDASE P-RELATED"/>
    <property type="match status" value="1"/>
</dbReference>
<dbReference type="InterPro" id="IPR029149">
    <property type="entry name" value="Creatin/AminoP/Spt16_N"/>
</dbReference>
<reference evidence="3 4" key="1">
    <citation type="submission" date="2016-10" db="EMBL/GenBank/DDBJ databases">
        <title>Complete Genome Sequence of Peptococcaceae strain DCMF.</title>
        <authorList>
            <person name="Edwards R.J."/>
            <person name="Holland S.I."/>
            <person name="Deshpande N.P."/>
            <person name="Wong Y.K."/>
            <person name="Ertan H."/>
            <person name="Manefield M."/>
            <person name="Russell T.L."/>
            <person name="Lee M.J."/>
        </authorList>
    </citation>
    <scope>NUCLEOTIDE SEQUENCE [LARGE SCALE GENOMIC DNA]</scope>
    <source>
        <strain evidence="3 4">DCMF</strain>
    </source>
</reference>
<accession>A0A3G1KVQ3</accession>
<gene>
    <name evidence="3" type="ORF">DCMF_19310</name>
</gene>
<dbReference type="InterPro" id="IPR050659">
    <property type="entry name" value="Peptidase_M24B"/>
</dbReference>
<dbReference type="Pfam" id="PF00557">
    <property type="entry name" value="Peptidase_M24"/>
    <property type="match status" value="1"/>
</dbReference>
<dbReference type="Gene3D" id="3.90.230.10">
    <property type="entry name" value="Creatinase/methionine aminopeptidase superfamily"/>
    <property type="match status" value="1"/>
</dbReference>
<dbReference type="Proteomes" id="UP000323521">
    <property type="component" value="Chromosome"/>
</dbReference>
<dbReference type="InterPro" id="IPR036005">
    <property type="entry name" value="Creatinase/aminopeptidase-like"/>
</dbReference>
<evidence type="ECO:0000313" key="3">
    <source>
        <dbReference type="EMBL" id="ATW26613.1"/>
    </source>
</evidence>
<dbReference type="InterPro" id="IPR000587">
    <property type="entry name" value="Creatinase_N"/>
</dbReference>
<protein>
    <recommendedName>
        <fullName evidence="5">Aminopeptidase P family protein</fullName>
    </recommendedName>
</protein>